<reference evidence="2 3" key="1">
    <citation type="submission" date="2018-11" db="EMBL/GenBank/DDBJ databases">
        <title>Genome sequence of Apiotrichum porosum DSM 27194.</title>
        <authorList>
            <person name="Aliyu H."/>
            <person name="Gorte O."/>
            <person name="Ochsenreither K."/>
        </authorList>
    </citation>
    <scope>NUCLEOTIDE SEQUENCE [LARGE SCALE GENOMIC DNA]</scope>
    <source>
        <strain evidence="2 3">DSM 27194</strain>
    </source>
</reference>
<comment type="caution">
    <text evidence="2">The sequence shown here is derived from an EMBL/GenBank/DDBJ whole genome shotgun (WGS) entry which is preliminary data.</text>
</comment>
<dbReference type="OrthoDB" id="14339at2759"/>
<dbReference type="AlphaFoldDB" id="A0A427XJG3"/>
<evidence type="ECO:0000313" key="3">
    <source>
        <dbReference type="Proteomes" id="UP000279236"/>
    </source>
</evidence>
<dbReference type="Proteomes" id="UP000279236">
    <property type="component" value="Unassembled WGS sequence"/>
</dbReference>
<dbReference type="GeneID" id="39586353"/>
<gene>
    <name evidence="2" type="ORF">EHS24_001810</name>
</gene>
<accession>A0A427XJG3</accession>
<dbReference type="EMBL" id="RSCE01000011">
    <property type="protein sequence ID" value="RSH78887.1"/>
    <property type="molecule type" value="Genomic_DNA"/>
</dbReference>
<dbReference type="PANTHER" id="PTHR37332">
    <property type="entry name" value="EXPRESSED PROTEIN"/>
    <property type="match status" value="1"/>
</dbReference>
<sequence length="415" mass="44797">MPSNALDFGTLSKSSNMKRKQSSPKSLLAALGKPASTRGYNAPPSAYAQHQPGSYAPSLASSDESHETGGGWSNYAESSRGPGSAVRSVSGSTTNSLSVYSRQSTTPRQIRRVDDVYHLVRERLVAWSYLMQFYNGDVPWLNSIHVARSQLEAAMGAKALDERARQEYALGLSLAALFDITGAGDFLRALYKLIDEWESWAEQGGSSRSVMPGPLRNFFRPQRQKPRPSAAQSTATAEVTIAPVDAQSESFLVLAVMPFTPDYFQVHASTCSIMRDVYKKLLAMVLPASRGGRASTTDFGTNMLLHQSTFVLLGPNDGNGPATDFVSDAALLGSVEMPSNLTLVGEGQKLTPPVIDLLLKVDARLKKHYQYLAKDGDTLARAVLDTELTTLSQTLAGGPALRFTAPTPATWTEAN</sequence>
<organism evidence="2 3">
    <name type="scientific">Apiotrichum porosum</name>
    <dbReference type="NCBI Taxonomy" id="105984"/>
    <lineage>
        <taxon>Eukaryota</taxon>
        <taxon>Fungi</taxon>
        <taxon>Dikarya</taxon>
        <taxon>Basidiomycota</taxon>
        <taxon>Agaricomycotina</taxon>
        <taxon>Tremellomycetes</taxon>
        <taxon>Trichosporonales</taxon>
        <taxon>Trichosporonaceae</taxon>
        <taxon>Apiotrichum</taxon>
    </lineage>
</organism>
<feature type="region of interest" description="Disordered" evidence="1">
    <location>
        <begin position="1"/>
        <end position="91"/>
    </location>
</feature>
<name>A0A427XJG3_9TREE</name>
<protein>
    <submittedName>
        <fullName evidence="2">Uncharacterized protein</fullName>
    </submittedName>
</protein>
<keyword evidence="3" id="KW-1185">Reference proteome</keyword>
<dbReference type="RefSeq" id="XP_028474034.1">
    <property type="nucleotide sequence ID" value="XM_028617571.1"/>
</dbReference>
<evidence type="ECO:0000256" key="1">
    <source>
        <dbReference type="SAM" id="MobiDB-lite"/>
    </source>
</evidence>
<proteinExistence type="predicted"/>
<dbReference type="PANTHER" id="PTHR37332:SF1">
    <property type="entry name" value="ELMO DOMAIN-CONTAINING PROTEIN"/>
    <property type="match status" value="1"/>
</dbReference>
<evidence type="ECO:0000313" key="2">
    <source>
        <dbReference type="EMBL" id="RSH78887.1"/>
    </source>
</evidence>